<keyword evidence="12" id="KW-1185">Reference proteome</keyword>
<reference evidence="11 12" key="1">
    <citation type="submission" date="2016-03" db="EMBL/GenBank/DDBJ databases">
        <title>Comparative genomics of the ectomycorrhizal sister species Rhizopogon vinicolor and Rhizopogon vesiculosus (Basidiomycota: Boletales) reveals a divergence of the mating type B locus.</title>
        <authorList>
            <person name="Mujic A.B."/>
            <person name="Kuo A."/>
            <person name="Tritt A."/>
            <person name="Lipzen A."/>
            <person name="Chen C."/>
            <person name="Johnson J."/>
            <person name="Sharma A."/>
            <person name="Barry K."/>
            <person name="Grigoriev I.V."/>
            <person name="Spatafora J.W."/>
        </authorList>
    </citation>
    <scope>NUCLEOTIDE SEQUENCE [LARGE SCALE GENOMIC DNA]</scope>
    <source>
        <strain evidence="11 12">AM-OR11-056</strain>
    </source>
</reference>
<protein>
    <recommendedName>
        <fullName evidence="10">Copper acquisition factor BIM1-like domain-containing protein</fullName>
    </recommendedName>
</protein>
<dbReference type="AlphaFoldDB" id="A0A1J8PMS0"/>
<sequence length="212" mass="22041">MYLSSIALAAVLFTGVQAHFQLQYPIPRGPFVQDSEPTFCDGYNDAVSNRTVFPLSNGIINLNSEHPLWTGGVIVSTYQDPNNFSDFNSSSGYQMAVQFFQQSGEGPYCFPIDLAAAGVSGIQDGANVTIQVIFDGGDGILYQCADLTLSANASVPAGTTSSCTNVTATSTSTSTGTAASSTSTSSAGREVQVASGFIVGVVTMMMALLPVL</sequence>
<evidence type="ECO:0000256" key="7">
    <source>
        <dbReference type="ARBA" id="ARBA00023288"/>
    </source>
</evidence>
<keyword evidence="6" id="KW-0325">Glycoprotein</keyword>
<feature type="region of interest" description="Disordered" evidence="8">
    <location>
        <begin position="157"/>
        <end position="185"/>
    </location>
</feature>
<evidence type="ECO:0000256" key="4">
    <source>
        <dbReference type="ARBA" id="ARBA00022729"/>
    </source>
</evidence>
<dbReference type="InterPro" id="IPR046530">
    <property type="entry name" value="BIM1-like_dom"/>
</dbReference>
<dbReference type="GO" id="GO:0005886">
    <property type="term" value="C:plasma membrane"/>
    <property type="evidence" value="ECO:0007669"/>
    <property type="project" value="UniProtKB-SubCell"/>
</dbReference>
<evidence type="ECO:0000256" key="2">
    <source>
        <dbReference type="ARBA" id="ARBA00022475"/>
    </source>
</evidence>
<comment type="caution">
    <text evidence="11">The sequence shown here is derived from an EMBL/GenBank/DDBJ whole genome shotgun (WGS) entry which is preliminary data.</text>
</comment>
<proteinExistence type="predicted"/>
<evidence type="ECO:0000259" key="10">
    <source>
        <dbReference type="Pfam" id="PF20238"/>
    </source>
</evidence>
<evidence type="ECO:0000256" key="5">
    <source>
        <dbReference type="ARBA" id="ARBA00023136"/>
    </source>
</evidence>
<feature type="compositionally biased region" description="Low complexity" evidence="8">
    <location>
        <begin position="159"/>
        <end position="185"/>
    </location>
</feature>
<keyword evidence="2" id="KW-1003">Cell membrane</keyword>
<accession>A0A1J8PMS0</accession>
<dbReference type="InterPro" id="IPR046936">
    <property type="entry name" value="BIM1-like"/>
</dbReference>
<keyword evidence="4 9" id="KW-0732">Signal</keyword>
<feature type="chain" id="PRO_5012046390" description="Copper acquisition factor BIM1-like domain-containing protein" evidence="9">
    <location>
        <begin position="19"/>
        <end position="212"/>
    </location>
</feature>
<evidence type="ECO:0000313" key="11">
    <source>
        <dbReference type="EMBL" id="OJA09099.1"/>
    </source>
</evidence>
<evidence type="ECO:0000256" key="8">
    <source>
        <dbReference type="SAM" id="MobiDB-lite"/>
    </source>
</evidence>
<gene>
    <name evidence="11" type="ORF">AZE42_02571</name>
</gene>
<organism evidence="11 12">
    <name type="scientific">Rhizopogon vesiculosus</name>
    <dbReference type="NCBI Taxonomy" id="180088"/>
    <lineage>
        <taxon>Eukaryota</taxon>
        <taxon>Fungi</taxon>
        <taxon>Dikarya</taxon>
        <taxon>Basidiomycota</taxon>
        <taxon>Agaricomycotina</taxon>
        <taxon>Agaricomycetes</taxon>
        <taxon>Agaricomycetidae</taxon>
        <taxon>Boletales</taxon>
        <taxon>Suillineae</taxon>
        <taxon>Rhizopogonaceae</taxon>
        <taxon>Rhizopogon</taxon>
    </lineage>
</organism>
<feature type="domain" description="Copper acquisition factor BIM1-like" evidence="10">
    <location>
        <begin position="17"/>
        <end position="167"/>
    </location>
</feature>
<dbReference type="Proteomes" id="UP000183567">
    <property type="component" value="Unassembled WGS sequence"/>
</dbReference>
<name>A0A1J8PMS0_9AGAM</name>
<dbReference type="CDD" id="cd21176">
    <property type="entry name" value="LPMO_auxiliary-like"/>
    <property type="match status" value="1"/>
</dbReference>
<keyword evidence="7" id="KW-0449">Lipoprotein</keyword>
<evidence type="ECO:0000256" key="3">
    <source>
        <dbReference type="ARBA" id="ARBA00022622"/>
    </source>
</evidence>
<dbReference type="GO" id="GO:0098552">
    <property type="term" value="C:side of membrane"/>
    <property type="evidence" value="ECO:0007669"/>
    <property type="project" value="UniProtKB-KW"/>
</dbReference>
<evidence type="ECO:0000313" key="12">
    <source>
        <dbReference type="Proteomes" id="UP000183567"/>
    </source>
</evidence>
<evidence type="ECO:0000256" key="1">
    <source>
        <dbReference type="ARBA" id="ARBA00004609"/>
    </source>
</evidence>
<dbReference type="OrthoDB" id="2146436at2759"/>
<evidence type="ECO:0000256" key="9">
    <source>
        <dbReference type="SAM" id="SignalP"/>
    </source>
</evidence>
<dbReference type="EMBL" id="LVVM01006018">
    <property type="protein sequence ID" value="OJA09099.1"/>
    <property type="molecule type" value="Genomic_DNA"/>
</dbReference>
<evidence type="ECO:0000256" key="6">
    <source>
        <dbReference type="ARBA" id="ARBA00023180"/>
    </source>
</evidence>
<keyword evidence="3" id="KW-0336">GPI-anchor</keyword>
<comment type="subcellular location">
    <subcellularLocation>
        <location evidence="1">Cell membrane</location>
        <topology evidence="1">Lipid-anchor</topology>
        <topology evidence="1">GPI-anchor</topology>
    </subcellularLocation>
</comment>
<keyword evidence="5" id="KW-0472">Membrane</keyword>
<dbReference type="Pfam" id="PF20238">
    <property type="entry name" value="BIM1-like_dom"/>
    <property type="match status" value="1"/>
</dbReference>
<dbReference type="PANTHER" id="PTHR34992">
    <property type="entry name" value="HYPHAL ANASTAMOSIS-7 PROTEIN"/>
    <property type="match status" value="1"/>
</dbReference>
<dbReference type="STRING" id="180088.A0A1J8PMS0"/>
<feature type="signal peptide" evidence="9">
    <location>
        <begin position="1"/>
        <end position="18"/>
    </location>
</feature>